<feature type="transmembrane region" description="Helical" evidence="14">
    <location>
        <begin position="330"/>
        <end position="351"/>
    </location>
</feature>
<comment type="cofactor">
    <cofactor evidence="1">
        <name>heme</name>
        <dbReference type="ChEBI" id="CHEBI:30413"/>
    </cofactor>
</comment>
<keyword evidence="12 14" id="KW-0472">Membrane</keyword>
<feature type="domain" description="Cytochrome b561 bacterial/Ni-hydrogenase" evidence="16">
    <location>
        <begin position="182"/>
        <end position="363"/>
    </location>
</feature>
<keyword evidence="10 14" id="KW-1133">Transmembrane helix</keyword>
<evidence type="ECO:0000256" key="2">
    <source>
        <dbReference type="ARBA" id="ARBA00004651"/>
    </source>
</evidence>
<feature type="transmembrane region" description="Helical" evidence="14">
    <location>
        <begin position="143"/>
        <end position="163"/>
    </location>
</feature>
<dbReference type="GO" id="GO:0009061">
    <property type="term" value="P:anaerobic respiration"/>
    <property type="evidence" value="ECO:0007669"/>
    <property type="project" value="TreeGrafter"/>
</dbReference>
<dbReference type="SUPFAM" id="SSF81342">
    <property type="entry name" value="Transmembrane di-heme cytochromes"/>
    <property type="match status" value="1"/>
</dbReference>
<dbReference type="InterPro" id="IPR051817">
    <property type="entry name" value="FDH_cytochrome_b556_subunit"/>
</dbReference>
<dbReference type="InterPro" id="IPR016174">
    <property type="entry name" value="Di-haem_cyt_TM"/>
</dbReference>
<dbReference type="InterPro" id="IPR011577">
    <property type="entry name" value="Cyt_b561_bac/Ni-Hgenase"/>
</dbReference>
<dbReference type="GO" id="GO:0008863">
    <property type="term" value="F:formate dehydrogenase (NAD+) activity"/>
    <property type="evidence" value="ECO:0007669"/>
    <property type="project" value="InterPro"/>
</dbReference>
<evidence type="ECO:0000256" key="5">
    <source>
        <dbReference type="ARBA" id="ARBA00022475"/>
    </source>
</evidence>
<keyword evidence="9" id="KW-0249">Electron transport</keyword>
<dbReference type="Gene3D" id="1.20.950.20">
    <property type="entry name" value="Transmembrane di-heme cytochromes, Chain C"/>
    <property type="match status" value="1"/>
</dbReference>
<reference evidence="17 18" key="1">
    <citation type="submission" date="2018-03" db="EMBL/GenBank/DDBJ databases">
        <title>Comparative genomics illustrates the genes involved in a hyperalkaliphilic mechanisms of Serpentinomonas isolated from highly-alkaline calcium-rich serpentinized springs.</title>
        <authorList>
            <person name="Suzuki S."/>
            <person name="Ishii S."/>
            <person name="Walworth N."/>
            <person name="Bird L."/>
            <person name="Kuenen J.G."/>
            <person name="Nealson K.H."/>
        </authorList>
    </citation>
    <scope>NUCLEOTIDE SEQUENCE [LARGE SCALE GENOMIC DNA]</scope>
    <source>
        <strain evidence="17 18">83</strain>
    </source>
</reference>
<keyword evidence="18" id="KW-1185">Reference proteome</keyword>
<gene>
    <name evidence="17" type="ORF">C6P61_03370</name>
</gene>
<dbReference type="EMBL" id="PVLR01000008">
    <property type="protein sequence ID" value="PRD69934.1"/>
    <property type="molecule type" value="Genomic_DNA"/>
</dbReference>
<dbReference type="GO" id="GO:0009326">
    <property type="term" value="C:formate dehydrogenase complex"/>
    <property type="evidence" value="ECO:0007669"/>
    <property type="project" value="InterPro"/>
</dbReference>
<evidence type="ECO:0000256" key="9">
    <source>
        <dbReference type="ARBA" id="ARBA00022982"/>
    </source>
</evidence>
<dbReference type="Pfam" id="PF01292">
    <property type="entry name" value="Ni_hydr_CYTB"/>
    <property type="match status" value="1"/>
</dbReference>
<dbReference type="InterPro" id="IPR006471">
    <property type="entry name" value="Formate_DH_gsu"/>
</dbReference>
<keyword evidence="15" id="KW-0732">Signal</keyword>
<feature type="transmembrane region" description="Helical" evidence="14">
    <location>
        <begin position="213"/>
        <end position="231"/>
    </location>
</feature>
<feature type="transmembrane region" description="Helical" evidence="14">
    <location>
        <begin position="237"/>
        <end position="254"/>
    </location>
</feature>
<evidence type="ECO:0000256" key="3">
    <source>
        <dbReference type="ARBA" id="ARBA00010747"/>
    </source>
</evidence>
<dbReference type="AlphaFoldDB" id="A0A2S9KHM7"/>
<protein>
    <submittedName>
        <fullName evidence="17">Formate dehydrogenase subunit gamma</fullName>
    </submittedName>
</protein>
<keyword evidence="8" id="KW-0479">Metal-binding</keyword>
<dbReference type="Proteomes" id="UP000238326">
    <property type="component" value="Unassembled WGS sequence"/>
</dbReference>
<evidence type="ECO:0000256" key="13">
    <source>
        <dbReference type="SAM" id="MobiDB-lite"/>
    </source>
</evidence>
<keyword evidence="4" id="KW-0813">Transport</keyword>
<evidence type="ECO:0000256" key="6">
    <source>
        <dbReference type="ARBA" id="ARBA00022617"/>
    </source>
</evidence>
<feature type="transmembrane region" description="Helical" evidence="14">
    <location>
        <begin position="291"/>
        <end position="310"/>
    </location>
</feature>
<name>A0A2S9KHM7_9BURK</name>
<keyword evidence="6" id="KW-0349">Heme</keyword>
<dbReference type="GO" id="GO:0022904">
    <property type="term" value="P:respiratory electron transport chain"/>
    <property type="evidence" value="ECO:0007669"/>
    <property type="project" value="InterPro"/>
</dbReference>
<dbReference type="PANTHER" id="PTHR30074:SF6">
    <property type="entry name" value="FORMATE DEHYDROGENASE GAMMA SUBUNIT"/>
    <property type="match status" value="1"/>
</dbReference>
<evidence type="ECO:0000256" key="11">
    <source>
        <dbReference type="ARBA" id="ARBA00023004"/>
    </source>
</evidence>
<comment type="caution">
    <text evidence="17">The sequence shown here is derived from an EMBL/GenBank/DDBJ whole genome shotgun (WGS) entry which is preliminary data.</text>
</comment>
<evidence type="ECO:0000256" key="15">
    <source>
        <dbReference type="SAM" id="SignalP"/>
    </source>
</evidence>
<dbReference type="GO" id="GO:0009055">
    <property type="term" value="F:electron transfer activity"/>
    <property type="evidence" value="ECO:0007669"/>
    <property type="project" value="InterPro"/>
</dbReference>
<evidence type="ECO:0000256" key="1">
    <source>
        <dbReference type="ARBA" id="ARBA00001971"/>
    </source>
</evidence>
<keyword evidence="11" id="KW-0408">Iron</keyword>
<dbReference type="GO" id="GO:0036397">
    <property type="term" value="F:formate dehydrogenase (quinone) activity"/>
    <property type="evidence" value="ECO:0007669"/>
    <property type="project" value="TreeGrafter"/>
</dbReference>
<dbReference type="OrthoDB" id="9790598at2"/>
<dbReference type="GO" id="GO:0005886">
    <property type="term" value="C:plasma membrane"/>
    <property type="evidence" value="ECO:0007669"/>
    <property type="project" value="UniProtKB-SubCell"/>
</dbReference>
<dbReference type="GO" id="GO:0015944">
    <property type="term" value="P:formate oxidation"/>
    <property type="evidence" value="ECO:0007669"/>
    <property type="project" value="TreeGrafter"/>
</dbReference>
<evidence type="ECO:0000256" key="10">
    <source>
        <dbReference type="ARBA" id="ARBA00022989"/>
    </source>
</evidence>
<evidence type="ECO:0000256" key="7">
    <source>
        <dbReference type="ARBA" id="ARBA00022692"/>
    </source>
</evidence>
<evidence type="ECO:0000256" key="8">
    <source>
        <dbReference type="ARBA" id="ARBA00022723"/>
    </source>
</evidence>
<keyword evidence="7 14" id="KW-0812">Transmembrane</keyword>
<comment type="similarity">
    <text evidence="3">Belongs to the formate dehydrogenase gamma subunit family.</text>
</comment>
<evidence type="ECO:0000259" key="16">
    <source>
        <dbReference type="Pfam" id="PF01292"/>
    </source>
</evidence>
<evidence type="ECO:0000256" key="4">
    <source>
        <dbReference type="ARBA" id="ARBA00022448"/>
    </source>
</evidence>
<organism evidence="17 18">
    <name type="scientific">Malikia spinosa</name>
    <dbReference type="NCBI Taxonomy" id="86180"/>
    <lineage>
        <taxon>Bacteria</taxon>
        <taxon>Pseudomonadati</taxon>
        <taxon>Pseudomonadota</taxon>
        <taxon>Betaproteobacteria</taxon>
        <taxon>Burkholderiales</taxon>
        <taxon>Comamonadaceae</taxon>
        <taxon>Malikia</taxon>
    </lineage>
</organism>
<feature type="region of interest" description="Disordered" evidence="13">
    <location>
        <begin position="388"/>
        <end position="412"/>
    </location>
</feature>
<feature type="signal peptide" evidence="15">
    <location>
        <begin position="1"/>
        <end position="29"/>
    </location>
</feature>
<evidence type="ECO:0000256" key="14">
    <source>
        <dbReference type="SAM" id="Phobius"/>
    </source>
</evidence>
<dbReference type="NCBIfam" id="TIGR01583">
    <property type="entry name" value="formate-DH-gamm"/>
    <property type="match status" value="1"/>
</dbReference>
<comment type="subcellular location">
    <subcellularLocation>
        <location evidence="2">Cell membrane</location>
        <topology evidence="2">Multi-pass membrane protein</topology>
    </subcellularLocation>
</comment>
<evidence type="ECO:0000256" key="12">
    <source>
        <dbReference type="ARBA" id="ARBA00023136"/>
    </source>
</evidence>
<proteinExistence type="inferred from homology"/>
<feature type="chain" id="PRO_5015591002" evidence="15">
    <location>
        <begin position="30"/>
        <end position="412"/>
    </location>
</feature>
<evidence type="ECO:0000313" key="17">
    <source>
        <dbReference type="EMBL" id="PRD69934.1"/>
    </source>
</evidence>
<dbReference type="GO" id="GO:0046872">
    <property type="term" value="F:metal ion binding"/>
    <property type="evidence" value="ECO:0007669"/>
    <property type="project" value="UniProtKB-KW"/>
</dbReference>
<accession>A0A2S9KHM7</accession>
<sequence>MNRISSPATSPLRAGLLAALLLTGGLALAAEPEPAAAAAPAPAAAVPAPAPLAGPTAIRSANILTLQDASAEPGYAEQSNAQRAQVQPGNNAPVWRQVGQGVSGTVNMPYAEYGTLIQPTVQYPGTRAASAGEAWRQLRNQVLLPYGAALLLIVALALGLFYFTKGPLGQEHPPGQGQAIERFTPFERAAHWSNAAAFLTLALSGLVMAFGKFFLLPVLGSTLFGWLAYALKNLHNFVGPLYAVSLLVMIATFVKDNIANRADFQWLLRAGGMLGQGQVPSHRFNAGEKGIFWWAVTIPGLLLVASGLVLDKLVPGLDYFRADMQLAHMVHAALALLSCALIAGHIYMGTVGTRGAYRAMRTGYVEPGWAREHHELWYQDIQSGKIPARRSQSAPAKPRVPISVNPVSRSNP</sequence>
<dbReference type="PANTHER" id="PTHR30074">
    <property type="entry name" value="FORMATE DEHYDROGENASE, NITRATE-INDUCIBLE, CYTOCHROME B556 FDN SUBUNIT"/>
    <property type="match status" value="1"/>
</dbReference>
<keyword evidence="5" id="KW-1003">Cell membrane</keyword>
<evidence type="ECO:0000313" key="18">
    <source>
        <dbReference type="Proteomes" id="UP000238326"/>
    </source>
</evidence>
<dbReference type="RefSeq" id="WP_105728525.1">
    <property type="nucleotide sequence ID" value="NZ_DAIPCI010000036.1"/>
</dbReference>